<dbReference type="EMBL" id="FUWL01000005">
    <property type="protein sequence ID" value="SJZ42600.1"/>
    <property type="molecule type" value="Genomic_DNA"/>
</dbReference>
<name>A0A1T4KJL8_PORCN</name>
<protein>
    <recommendedName>
        <fullName evidence="4">CopG family transcriptional regulator</fullName>
    </recommendedName>
</protein>
<accession>A0A1T4KJL8</accession>
<dbReference type="Proteomes" id="UP000189956">
    <property type="component" value="Unassembled WGS sequence"/>
</dbReference>
<feature type="region of interest" description="Disordered" evidence="1">
    <location>
        <begin position="76"/>
        <end position="98"/>
    </location>
</feature>
<evidence type="ECO:0000313" key="3">
    <source>
        <dbReference type="Proteomes" id="UP000189956"/>
    </source>
</evidence>
<proteinExistence type="predicted"/>
<dbReference type="AlphaFoldDB" id="A0A1T4KJL8"/>
<sequence length="98" mass="11335">MGKGRRRINLSIDVDTYKELQLAQRTYGFRNTCEIVTSLVRVFVDRQRSKDMQVYDLSESDAEYIDGMFSSLSDVEPQPVGEVPVRHNNKSLNDYGER</sequence>
<evidence type="ECO:0000313" key="2">
    <source>
        <dbReference type="EMBL" id="SJZ42600.1"/>
    </source>
</evidence>
<evidence type="ECO:0000256" key="1">
    <source>
        <dbReference type="SAM" id="MobiDB-lite"/>
    </source>
</evidence>
<organism evidence="2 3">
    <name type="scientific">Porphyromonas cangingivalis</name>
    <dbReference type="NCBI Taxonomy" id="36874"/>
    <lineage>
        <taxon>Bacteria</taxon>
        <taxon>Pseudomonadati</taxon>
        <taxon>Bacteroidota</taxon>
        <taxon>Bacteroidia</taxon>
        <taxon>Bacteroidales</taxon>
        <taxon>Porphyromonadaceae</taxon>
        <taxon>Porphyromonas</taxon>
    </lineage>
</organism>
<gene>
    <name evidence="2" type="ORF">SAMN02745205_00761</name>
</gene>
<evidence type="ECO:0008006" key="4">
    <source>
        <dbReference type="Google" id="ProtNLM"/>
    </source>
</evidence>
<reference evidence="2 3" key="1">
    <citation type="submission" date="2017-02" db="EMBL/GenBank/DDBJ databases">
        <authorList>
            <person name="Peterson S.W."/>
        </authorList>
    </citation>
    <scope>NUCLEOTIDE SEQUENCE [LARGE SCALE GENOMIC DNA]</scope>
    <source>
        <strain evidence="2 3">ATCC 700135</strain>
    </source>
</reference>